<dbReference type="RefSeq" id="WP_093354896.1">
    <property type="nucleotide sequence ID" value="NZ_FOUY01000055.1"/>
</dbReference>
<dbReference type="Pfam" id="PF12697">
    <property type="entry name" value="Abhydrolase_6"/>
    <property type="match status" value="1"/>
</dbReference>
<feature type="domain" description="AB hydrolase-1" evidence="1">
    <location>
        <begin position="31"/>
        <end position="259"/>
    </location>
</feature>
<dbReference type="AlphaFoldDB" id="A0A1I5H1M0"/>
<dbReference type="InterPro" id="IPR000073">
    <property type="entry name" value="AB_hydrolase_1"/>
</dbReference>
<dbReference type="STRING" id="260086.SAMN05216207_105511"/>
<evidence type="ECO:0000313" key="3">
    <source>
        <dbReference type="Proteomes" id="UP000199614"/>
    </source>
</evidence>
<protein>
    <submittedName>
        <fullName evidence="2">Pimeloyl-ACP methyl ester carboxylesterase</fullName>
    </submittedName>
</protein>
<dbReference type="SUPFAM" id="SSF53474">
    <property type="entry name" value="alpha/beta-Hydrolases"/>
    <property type="match status" value="1"/>
</dbReference>
<reference evidence="2 3" key="1">
    <citation type="submission" date="2016-10" db="EMBL/GenBank/DDBJ databases">
        <authorList>
            <person name="de Groot N.N."/>
        </authorList>
    </citation>
    <scope>NUCLEOTIDE SEQUENCE [LARGE SCALE GENOMIC DNA]</scope>
    <source>
        <strain evidence="2 3">CGMCC 4.1877</strain>
    </source>
</reference>
<dbReference type="PRINTS" id="PR00111">
    <property type="entry name" value="ABHYDROLASE"/>
</dbReference>
<dbReference type="Proteomes" id="UP000199614">
    <property type="component" value="Unassembled WGS sequence"/>
</dbReference>
<dbReference type="InterPro" id="IPR050228">
    <property type="entry name" value="Carboxylesterase_BioH"/>
</dbReference>
<dbReference type="InterPro" id="IPR029058">
    <property type="entry name" value="AB_hydrolase_fold"/>
</dbReference>
<dbReference type="EMBL" id="FOUY01000055">
    <property type="protein sequence ID" value="SFO42109.1"/>
    <property type="molecule type" value="Genomic_DNA"/>
</dbReference>
<name>A0A1I5H1M0_PSUAM</name>
<accession>A0A1I5H1M0</accession>
<dbReference type="OrthoDB" id="9804723at2"/>
<dbReference type="PANTHER" id="PTHR43194">
    <property type="entry name" value="HYDROLASE ALPHA/BETA FOLD FAMILY"/>
    <property type="match status" value="1"/>
</dbReference>
<sequence>MKSTEDIVGRYVRVNGARTHYDELGDSGTPLVLIHTLYACSMEWTRIMPHLAAQGFHCVAPDLPGNSRSYPPNWTPLTSSREYGDFLSDFITAVFGDRKVVVAGTSIGGNLTIDLAVRHPDQLLAAVAMEGGVWTPTVMSLQPFMNPASLPSWPEWMERCAMESLGPNVDEEIRQELVWQHRFTGHRSGMPQTNVWTEHDLRDVAGPVDVPLLVLHGEADFYMPEEIVKLTQRTIPNCEVRKLDGIGHYPMVEDPEGISAIITEHVNKHVPGRA</sequence>
<keyword evidence="3" id="KW-1185">Reference proteome</keyword>
<evidence type="ECO:0000313" key="2">
    <source>
        <dbReference type="EMBL" id="SFO42109.1"/>
    </source>
</evidence>
<dbReference type="Gene3D" id="3.40.50.1820">
    <property type="entry name" value="alpha/beta hydrolase"/>
    <property type="match status" value="1"/>
</dbReference>
<gene>
    <name evidence="2" type="ORF">SAMN05216207_105511</name>
</gene>
<dbReference type="PANTHER" id="PTHR43194:SF5">
    <property type="entry name" value="PIMELOYL-[ACYL-CARRIER PROTEIN] METHYL ESTER ESTERASE"/>
    <property type="match status" value="1"/>
</dbReference>
<proteinExistence type="predicted"/>
<organism evidence="2 3">
    <name type="scientific">Pseudonocardia ammonioxydans</name>
    <dbReference type="NCBI Taxonomy" id="260086"/>
    <lineage>
        <taxon>Bacteria</taxon>
        <taxon>Bacillati</taxon>
        <taxon>Actinomycetota</taxon>
        <taxon>Actinomycetes</taxon>
        <taxon>Pseudonocardiales</taxon>
        <taxon>Pseudonocardiaceae</taxon>
        <taxon>Pseudonocardia</taxon>
    </lineage>
</organism>
<evidence type="ECO:0000259" key="1">
    <source>
        <dbReference type="Pfam" id="PF12697"/>
    </source>
</evidence>
<dbReference type="GO" id="GO:0003824">
    <property type="term" value="F:catalytic activity"/>
    <property type="evidence" value="ECO:0007669"/>
    <property type="project" value="UniProtKB-ARBA"/>
</dbReference>